<sequence>MWKSKTGLAIILALGLMTPLTALAQEITAWRSPTCGCCQLWAKRLEAAGMKVTLLESNDLPNIKKQHGVAPQLESCHTAVVEGYTIEGHVPPREIARLLAERPDAIGLSVPGMPAGSPGMERDETKPYDVVLMKRNGTTEVFAHYP</sequence>
<protein>
    <recommendedName>
        <fullName evidence="4">Metal-binding protein</fullName>
    </recommendedName>
</protein>
<keyword evidence="1" id="KW-0732">Signal</keyword>
<proteinExistence type="predicted"/>
<dbReference type="Proteomes" id="UP001144323">
    <property type="component" value="Unassembled WGS sequence"/>
</dbReference>
<dbReference type="AlphaFoldDB" id="A0A9W6LU33"/>
<evidence type="ECO:0008006" key="4">
    <source>
        <dbReference type="Google" id="ProtNLM"/>
    </source>
</evidence>
<evidence type="ECO:0000313" key="3">
    <source>
        <dbReference type="Proteomes" id="UP001144323"/>
    </source>
</evidence>
<name>A0A9W6LU33_9HYPH</name>
<dbReference type="Pfam" id="PF04214">
    <property type="entry name" value="DUF411"/>
    <property type="match status" value="1"/>
</dbReference>
<dbReference type="EMBL" id="BSEC01000002">
    <property type="protein sequence ID" value="GLI95136.1"/>
    <property type="molecule type" value="Genomic_DNA"/>
</dbReference>
<evidence type="ECO:0000313" key="2">
    <source>
        <dbReference type="EMBL" id="GLI95136.1"/>
    </source>
</evidence>
<accession>A0A9W6LU33</accession>
<dbReference type="InterPro" id="IPR007332">
    <property type="entry name" value="DUF411"/>
</dbReference>
<organism evidence="2 3">
    <name type="scientific">Methylocystis echinoides</name>
    <dbReference type="NCBI Taxonomy" id="29468"/>
    <lineage>
        <taxon>Bacteria</taxon>
        <taxon>Pseudomonadati</taxon>
        <taxon>Pseudomonadota</taxon>
        <taxon>Alphaproteobacteria</taxon>
        <taxon>Hyphomicrobiales</taxon>
        <taxon>Methylocystaceae</taxon>
        <taxon>Methylocystis</taxon>
    </lineage>
</organism>
<reference evidence="2" key="1">
    <citation type="journal article" date="2023" name="Int. J. Syst. Evol. Microbiol.">
        <title>Methylocystis iwaonis sp. nov., a type II methane-oxidizing bacterium from surface soil of a rice paddy field in Japan, and emended description of the genus Methylocystis (ex Whittenbury et al. 1970) Bowman et al. 1993.</title>
        <authorList>
            <person name="Kaise H."/>
            <person name="Sawadogo J.B."/>
            <person name="Alam M.S."/>
            <person name="Ueno C."/>
            <person name="Dianou D."/>
            <person name="Shinjo R."/>
            <person name="Asakawa S."/>
        </authorList>
    </citation>
    <scope>NUCLEOTIDE SEQUENCE</scope>
    <source>
        <strain evidence="2">LMG27198</strain>
    </source>
</reference>
<feature type="chain" id="PRO_5040753196" description="Metal-binding protein" evidence="1">
    <location>
        <begin position="25"/>
        <end position="146"/>
    </location>
</feature>
<gene>
    <name evidence="2" type="ORF">LMG27198_41280</name>
</gene>
<comment type="caution">
    <text evidence="2">The sequence shown here is derived from an EMBL/GenBank/DDBJ whole genome shotgun (WGS) entry which is preliminary data.</text>
</comment>
<feature type="signal peptide" evidence="1">
    <location>
        <begin position="1"/>
        <end position="24"/>
    </location>
</feature>
<evidence type="ECO:0000256" key="1">
    <source>
        <dbReference type="SAM" id="SignalP"/>
    </source>
</evidence>
<keyword evidence="3" id="KW-1185">Reference proteome</keyword>
<dbReference type="RefSeq" id="WP_281805802.1">
    <property type="nucleotide sequence ID" value="NZ_BSEC01000002.1"/>
</dbReference>